<dbReference type="AlphaFoldDB" id="A0A0L0NR52"/>
<evidence type="ECO:0000313" key="1">
    <source>
        <dbReference type="EMBL" id="KND96647.1"/>
    </source>
</evidence>
<proteinExistence type="predicted"/>
<dbReference type="VEuPathDB" id="FungiDB:QG37_06945"/>
<reference evidence="2" key="1">
    <citation type="journal article" date="2015" name="BMC Genomics">
        <title>Draft genome of a commonly misdiagnosed multidrug resistant pathogen Candida auris.</title>
        <authorList>
            <person name="Chatterjee S."/>
            <person name="Alampalli S.V."/>
            <person name="Nageshan R.K."/>
            <person name="Chettiar S.T."/>
            <person name="Joshi S."/>
            <person name="Tatu U.S."/>
        </authorList>
    </citation>
    <scope>NUCLEOTIDE SEQUENCE [LARGE SCALE GENOMIC DNA]</scope>
    <source>
        <strain evidence="2">6684</strain>
    </source>
</reference>
<evidence type="ECO:0000313" key="2">
    <source>
        <dbReference type="Proteomes" id="UP000037122"/>
    </source>
</evidence>
<gene>
    <name evidence="1" type="ORF">QG37_06945</name>
</gene>
<dbReference type="Proteomes" id="UP000037122">
    <property type="component" value="Unassembled WGS sequence"/>
</dbReference>
<accession>A0A0L0NR52</accession>
<sequence>MVLSPFIPSSLPFNHKLSLLKSGDVAAEVNVLKSFWSKVTEMEELVGRLRVLSLFPQYLRVCWLVIRKAYDILVTYSNVHGGSGRGGENQHW</sequence>
<name>A0A0L0NR52_CANAR</name>
<dbReference type="EMBL" id="LGST01000051">
    <property type="protein sequence ID" value="KND96647.1"/>
    <property type="molecule type" value="Genomic_DNA"/>
</dbReference>
<organism evidence="1 2">
    <name type="scientific">Candidozyma auris</name>
    <name type="common">Yeast</name>
    <name type="synonym">Candida auris</name>
    <dbReference type="NCBI Taxonomy" id="498019"/>
    <lineage>
        <taxon>Eukaryota</taxon>
        <taxon>Fungi</taxon>
        <taxon>Dikarya</taxon>
        <taxon>Ascomycota</taxon>
        <taxon>Saccharomycotina</taxon>
        <taxon>Pichiomycetes</taxon>
        <taxon>Metschnikowiaceae</taxon>
        <taxon>Candidozyma</taxon>
    </lineage>
</organism>
<protein>
    <submittedName>
        <fullName evidence="1">Uncharacterized protein</fullName>
    </submittedName>
</protein>
<comment type="caution">
    <text evidence="1">The sequence shown here is derived from an EMBL/GenBank/DDBJ whole genome shotgun (WGS) entry which is preliminary data.</text>
</comment>